<dbReference type="Gene3D" id="3.40.710.10">
    <property type="entry name" value="DD-peptidase/beta-lactamase superfamily"/>
    <property type="match status" value="1"/>
</dbReference>
<evidence type="ECO:0000313" key="2">
    <source>
        <dbReference type="Proteomes" id="UP000294155"/>
    </source>
</evidence>
<reference evidence="1 2" key="1">
    <citation type="submission" date="2019-02" db="EMBL/GenBank/DDBJ databases">
        <title>Bacterial novel species isolated from soil.</title>
        <authorList>
            <person name="Jung H.-Y."/>
        </authorList>
    </citation>
    <scope>NUCLEOTIDE SEQUENCE [LARGE SCALE GENOMIC DNA]</scope>
    <source>
        <strain evidence="1 2">1-3-3-3</strain>
    </source>
</reference>
<dbReference type="RefSeq" id="WP_129921275.1">
    <property type="nucleotide sequence ID" value="NZ_SEWE01000021.1"/>
</dbReference>
<accession>A0A4Q5LCS2</accession>
<gene>
    <name evidence="1" type="ORF">EWM57_11410</name>
</gene>
<organism evidence="1 2">
    <name type="scientific">Hymenobacter persicinus</name>
    <dbReference type="NCBI Taxonomy" id="2025506"/>
    <lineage>
        <taxon>Bacteria</taxon>
        <taxon>Pseudomonadati</taxon>
        <taxon>Bacteroidota</taxon>
        <taxon>Cytophagia</taxon>
        <taxon>Cytophagales</taxon>
        <taxon>Hymenobacteraceae</taxon>
        <taxon>Hymenobacter</taxon>
    </lineage>
</organism>
<evidence type="ECO:0000313" key="1">
    <source>
        <dbReference type="EMBL" id="RYU79133.1"/>
    </source>
</evidence>
<evidence type="ECO:0008006" key="3">
    <source>
        <dbReference type="Google" id="ProtNLM"/>
    </source>
</evidence>
<name>A0A4Q5LCS2_9BACT</name>
<dbReference type="InterPro" id="IPR012338">
    <property type="entry name" value="Beta-lactam/transpept-like"/>
</dbReference>
<comment type="caution">
    <text evidence="1">The sequence shown here is derived from an EMBL/GenBank/DDBJ whole genome shotgun (WGS) entry which is preliminary data.</text>
</comment>
<dbReference type="SUPFAM" id="SSF56601">
    <property type="entry name" value="beta-lactamase/transpeptidase-like"/>
    <property type="match status" value="1"/>
</dbReference>
<keyword evidence="2" id="KW-1185">Reference proteome</keyword>
<proteinExistence type="predicted"/>
<dbReference type="Proteomes" id="UP000294155">
    <property type="component" value="Unassembled WGS sequence"/>
</dbReference>
<dbReference type="AlphaFoldDB" id="A0A4Q5LCS2"/>
<protein>
    <recommendedName>
        <fullName evidence="3">Serine hydrolase</fullName>
    </recommendedName>
</protein>
<dbReference type="OrthoDB" id="1884322at2"/>
<sequence length="190" mass="21327">MLASRFGLGWIVVGLQVVAAPVQAHRGNPLPRLLRADATRLGRVGREPGRYRLQVLSTRIDRDARNRPHFRTFRYGGRPRQYFYPASTVKLPAAVLALQKLRGLRYRIPGLTLNSPLRIDSTFVGQTRVERDTSSATGKASIGQYISKVLLVSDNDTFNRLYEFVASIRSTRSCVAPAALSRFKLPYDQP</sequence>
<dbReference type="EMBL" id="SEWE01000021">
    <property type="protein sequence ID" value="RYU79133.1"/>
    <property type="molecule type" value="Genomic_DNA"/>
</dbReference>